<dbReference type="PROSITE" id="PS51186">
    <property type="entry name" value="GNAT"/>
    <property type="match status" value="1"/>
</dbReference>
<dbReference type="GO" id="GO:0016747">
    <property type="term" value="F:acyltransferase activity, transferring groups other than amino-acyl groups"/>
    <property type="evidence" value="ECO:0007669"/>
    <property type="project" value="InterPro"/>
</dbReference>
<evidence type="ECO:0000259" key="1">
    <source>
        <dbReference type="PROSITE" id="PS51186"/>
    </source>
</evidence>
<evidence type="ECO:0000313" key="3">
    <source>
        <dbReference type="Proteomes" id="UP000284177"/>
    </source>
</evidence>
<keyword evidence="2" id="KW-0808">Transferase</keyword>
<keyword evidence="3" id="KW-1185">Reference proteome</keyword>
<protein>
    <submittedName>
        <fullName evidence="2">GNAT family N-acetyltransferase</fullName>
    </submittedName>
</protein>
<sequence>MGINNKYKLKNNKALIIREAEPCDAKDLIQYINKVAGESDNLTFGEGEFNVNVEQEKKIIQNSLNSPRDLFLIAEVDGRIVGNLTFRSGKRPRTKHSGEFGITVLKKYWGLGIGKLLMKTLLDWAKSEGQIKKINLRVRFDNHKAIKLYEKMGFEKEGKIKRGFLVNGKFIDIIAMGICLD</sequence>
<organism evidence="2 3">
    <name type="scientific">Thermohalobacter berrensis</name>
    <dbReference type="NCBI Taxonomy" id="99594"/>
    <lineage>
        <taxon>Bacteria</taxon>
        <taxon>Bacillati</taxon>
        <taxon>Bacillota</taxon>
        <taxon>Tissierellia</taxon>
        <taxon>Tissierellales</taxon>
        <taxon>Thermohalobacteraceae</taxon>
        <taxon>Thermohalobacter</taxon>
    </lineage>
</organism>
<dbReference type="Pfam" id="PF00583">
    <property type="entry name" value="Acetyltransf_1"/>
    <property type="match status" value="1"/>
</dbReference>
<dbReference type="PANTHER" id="PTHR43415">
    <property type="entry name" value="SPERMIDINE N(1)-ACETYLTRANSFERASE"/>
    <property type="match status" value="1"/>
</dbReference>
<dbReference type="RefSeq" id="WP_120165996.1">
    <property type="nucleotide sequence ID" value="NZ_MCIB01000001.1"/>
</dbReference>
<dbReference type="InterPro" id="IPR016181">
    <property type="entry name" value="Acyl_CoA_acyltransferase"/>
</dbReference>
<feature type="domain" description="N-acetyltransferase" evidence="1">
    <location>
        <begin position="15"/>
        <end position="172"/>
    </location>
</feature>
<dbReference type="InterPro" id="IPR000182">
    <property type="entry name" value="GNAT_dom"/>
</dbReference>
<dbReference type="Gene3D" id="3.40.630.30">
    <property type="match status" value="1"/>
</dbReference>
<accession>A0A419TA00</accession>
<dbReference type="PANTHER" id="PTHR43415:SF3">
    <property type="entry name" value="GNAT-FAMILY ACETYLTRANSFERASE"/>
    <property type="match status" value="1"/>
</dbReference>
<proteinExistence type="predicted"/>
<evidence type="ECO:0000313" key="2">
    <source>
        <dbReference type="EMBL" id="RKD34277.1"/>
    </source>
</evidence>
<gene>
    <name evidence="2" type="ORF">BET03_00135</name>
</gene>
<dbReference type="AlphaFoldDB" id="A0A419TA00"/>
<reference evidence="2 3" key="1">
    <citation type="submission" date="2016-08" db="EMBL/GenBank/DDBJ databases">
        <title>Novel Firmicutes and Novel Genomes.</title>
        <authorList>
            <person name="Poppleton D.I."/>
            <person name="Gribaldo S."/>
        </authorList>
    </citation>
    <scope>NUCLEOTIDE SEQUENCE [LARGE SCALE GENOMIC DNA]</scope>
    <source>
        <strain evidence="2 3">CTT3</strain>
    </source>
</reference>
<dbReference type="Proteomes" id="UP000284177">
    <property type="component" value="Unassembled WGS sequence"/>
</dbReference>
<dbReference type="CDD" id="cd04301">
    <property type="entry name" value="NAT_SF"/>
    <property type="match status" value="1"/>
</dbReference>
<comment type="caution">
    <text evidence="2">The sequence shown here is derived from an EMBL/GenBank/DDBJ whole genome shotgun (WGS) entry which is preliminary data.</text>
</comment>
<name>A0A419TA00_9FIRM</name>
<dbReference type="OrthoDB" id="948250at2"/>
<dbReference type="EMBL" id="MCIB01000001">
    <property type="protein sequence ID" value="RKD34277.1"/>
    <property type="molecule type" value="Genomic_DNA"/>
</dbReference>
<dbReference type="SUPFAM" id="SSF55729">
    <property type="entry name" value="Acyl-CoA N-acyltransferases (Nat)"/>
    <property type="match status" value="1"/>
</dbReference>